<dbReference type="GO" id="GO:0006835">
    <property type="term" value="P:dicarboxylic acid transport"/>
    <property type="evidence" value="ECO:0007669"/>
    <property type="project" value="UniProtKB-ARBA"/>
</dbReference>
<sequence>MADDSITSAPVDAAETAAPTPNNSDSGSEHSKPKPWFKRLSLTTWIFIALILGVLAGLALQGSPEIADTYIKPFGTIFLNLIKMIVVPLVLFSIIAGVVSLDDVKKVGAIGGKTVLFYLATTACAVTLGLVFANLMNVGAGYTMPTGELSYEATEPPSLIDTIVNMFPSNFFQPMADATMLQVIVIAVVFGFGMIAAGKKAKPVIDICNAMSDVCIAIMRGIILVAPFGVFGLICPVIASNGIDVLRPLLWLIVVAYAAMIVQILLVYSGIIKIFARMNPLKFLKGEMPVMGFAFASASSVGTLPINMECTEKMGVSKEVTSFVLPLGATINMDGTAIYQGVCAIFIAQVFGIDLSIGQQLTIVMTAVLASIGTAGVPGSGMIMLAMVLQSVGLPVEGVALVAGVDRILDMMRTTVNVTGDAAVATCVDAMQKRAAARRARKAEKLAKAA</sequence>
<evidence type="ECO:0000313" key="10">
    <source>
        <dbReference type="EMBL" id="RDC47051.1"/>
    </source>
</evidence>
<dbReference type="EMBL" id="PPUT01000001">
    <property type="protein sequence ID" value="RDC47051.1"/>
    <property type="molecule type" value="Genomic_DNA"/>
</dbReference>
<keyword evidence="6 9" id="KW-1133">Transmembrane helix</keyword>
<feature type="transmembrane region" description="Helical" evidence="9">
    <location>
        <begin position="81"/>
        <end position="104"/>
    </location>
</feature>
<evidence type="ECO:0000256" key="9">
    <source>
        <dbReference type="SAM" id="Phobius"/>
    </source>
</evidence>
<keyword evidence="5" id="KW-0769">Symport</keyword>
<feature type="transmembrane region" description="Helical" evidence="9">
    <location>
        <begin position="337"/>
        <end position="353"/>
    </location>
</feature>
<dbReference type="Gene3D" id="1.10.3860.10">
    <property type="entry name" value="Sodium:dicarboxylate symporter"/>
    <property type="match status" value="1"/>
</dbReference>
<dbReference type="GO" id="GO:0015293">
    <property type="term" value="F:symporter activity"/>
    <property type="evidence" value="ECO:0007669"/>
    <property type="project" value="UniProtKB-KW"/>
</dbReference>
<dbReference type="AlphaFoldDB" id="A0A369P4L6"/>
<evidence type="ECO:0000256" key="7">
    <source>
        <dbReference type="ARBA" id="ARBA00023136"/>
    </source>
</evidence>
<evidence type="ECO:0000256" key="8">
    <source>
        <dbReference type="SAM" id="MobiDB-lite"/>
    </source>
</evidence>
<keyword evidence="4 9" id="KW-0812">Transmembrane</keyword>
<dbReference type="Proteomes" id="UP000253805">
    <property type="component" value="Unassembled WGS sequence"/>
</dbReference>
<feature type="region of interest" description="Disordered" evidence="8">
    <location>
        <begin position="1"/>
        <end position="33"/>
    </location>
</feature>
<evidence type="ECO:0000256" key="5">
    <source>
        <dbReference type="ARBA" id="ARBA00022847"/>
    </source>
</evidence>
<evidence type="ECO:0000256" key="4">
    <source>
        <dbReference type="ARBA" id="ARBA00022692"/>
    </source>
</evidence>
<dbReference type="InterPro" id="IPR018107">
    <property type="entry name" value="Na-dicarboxylate_symporter_CS"/>
</dbReference>
<feature type="transmembrane region" description="Helical" evidence="9">
    <location>
        <begin position="217"/>
        <end position="239"/>
    </location>
</feature>
<dbReference type="InterPro" id="IPR036458">
    <property type="entry name" value="Na:dicarbo_symporter_sf"/>
</dbReference>
<protein>
    <submittedName>
        <fullName evidence="10">Dicarboxylate/amino acid:cation symporter</fullName>
    </submittedName>
</protein>
<dbReference type="PRINTS" id="PR00173">
    <property type="entry name" value="EDTRNSPORT"/>
</dbReference>
<keyword evidence="7 9" id="KW-0472">Membrane</keyword>
<evidence type="ECO:0000256" key="2">
    <source>
        <dbReference type="ARBA" id="ARBA00022448"/>
    </source>
</evidence>
<comment type="subcellular location">
    <subcellularLocation>
        <location evidence="1">Cell membrane</location>
        <topology evidence="1">Multi-pass membrane protein</topology>
    </subcellularLocation>
</comment>
<evidence type="ECO:0000256" key="3">
    <source>
        <dbReference type="ARBA" id="ARBA00022475"/>
    </source>
</evidence>
<dbReference type="InterPro" id="IPR001991">
    <property type="entry name" value="Na-dicarboxylate_symporter"/>
</dbReference>
<dbReference type="PANTHER" id="PTHR42865">
    <property type="entry name" value="PROTON/GLUTAMATE-ASPARTATE SYMPORTER"/>
    <property type="match status" value="1"/>
</dbReference>
<feature type="transmembrane region" description="Helical" evidence="9">
    <location>
        <begin position="383"/>
        <end position="405"/>
    </location>
</feature>
<keyword evidence="3" id="KW-1003">Cell membrane</keyword>
<accession>A0A369P4L6</accession>
<dbReference type="PROSITE" id="PS00714">
    <property type="entry name" value="NA_DICARBOXYL_SYMP_2"/>
    <property type="match status" value="1"/>
</dbReference>
<feature type="transmembrane region" description="Helical" evidence="9">
    <location>
        <begin position="251"/>
        <end position="276"/>
    </location>
</feature>
<feature type="transmembrane region" description="Helical" evidence="9">
    <location>
        <begin position="116"/>
        <end position="136"/>
    </location>
</feature>
<dbReference type="PANTHER" id="PTHR42865:SF7">
    <property type="entry name" value="PROTON_GLUTAMATE-ASPARTATE SYMPORTER"/>
    <property type="match status" value="1"/>
</dbReference>
<organism evidence="10 11">
    <name type="scientific">Adlercreutzia equolifaciens subsp. celatus</name>
    <dbReference type="NCBI Taxonomy" id="394340"/>
    <lineage>
        <taxon>Bacteria</taxon>
        <taxon>Bacillati</taxon>
        <taxon>Actinomycetota</taxon>
        <taxon>Coriobacteriia</taxon>
        <taxon>Eggerthellales</taxon>
        <taxon>Eggerthellaceae</taxon>
        <taxon>Adlercreutzia</taxon>
    </lineage>
</organism>
<evidence type="ECO:0000256" key="6">
    <source>
        <dbReference type="ARBA" id="ARBA00022989"/>
    </source>
</evidence>
<dbReference type="Pfam" id="PF00375">
    <property type="entry name" value="SDF"/>
    <property type="match status" value="1"/>
</dbReference>
<reference evidence="10 11" key="1">
    <citation type="journal article" date="2018" name="Elife">
        <title>Discovery and characterization of a prevalent human gut bacterial enzyme sufficient for the inactivation of a family of plant toxins.</title>
        <authorList>
            <person name="Koppel N."/>
            <person name="Bisanz J.E."/>
            <person name="Pandelia M.E."/>
            <person name="Turnbaugh P.J."/>
            <person name="Balskus E.P."/>
        </authorList>
    </citation>
    <scope>NUCLEOTIDE SEQUENCE [LARGE SCALE GENOMIC DNA]</scope>
    <source>
        <strain evidence="10 11">OB21 GAM 11</strain>
    </source>
</reference>
<dbReference type="GO" id="GO:0005886">
    <property type="term" value="C:plasma membrane"/>
    <property type="evidence" value="ECO:0007669"/>
    <property type="project" value="UniProtKB-SubCell"/>
</dbReference>
<dbReference type="SUPFAM" id="SSF118215">
    <property type="entry name" value="Proton glutamate symport protein"/>
    <property type="match status" value="1"/>
</dbReference>
<gene>
    <name evidence="10" type="ORF">C1850_00990</name>
</gene>
<keyword evidence="2" id="KW-0813">Transport</keyword>
<evidence type="ECO:0000256" key="1">
    <source>
        <dbReference type="ARBA" id="ARBA00004651"/>
    </source>
</evidence>
<feature type="transmembrane region" description="Helical" evidence="9">
    <location>
        <begin position="40"/>
        <end position="61"/>
    </location>
</feature>
<evidence type="ECO:0000313" key="11">
    <source>
        <dbReference type="Proteomes" id="UP000253805"/>
    </source>
</evidence>
<feature type="transmembrane region" description="Helical" evidence="9">
    <location>
        <begin position="178"/>
        <end position="197"/>
    </location>
</feature>
<name>A0A369P4L6_9ACTN</name>
<dbReference type="RefSeq" id="WP_114548256.1">
    <property type="nucleotide sequence ID" value="NZ_PPUT01000001.1"/>
</dbReference>
<comment type="caution">
    <text evidence="10">The sequence shown here is derived from an EMBL/GenBank/DDBJ whole genome shotgun (WGS) entry which is preliminary data.</text>
</comment>
<proteinExistence type="predicted"/>
<dbReference type="FunFam" id="1.10.3860.10:FF:000001">
    <property type="entry name" value="C4-dicarboxylate transport protein"/>
    <property type="match status" value="1"/>
</dbReference>